<dbReference type="Gene3D" id="3.40.630.10">
    <property type="entry name" value="Zn peptidases"/>
    <property type="match status" value="1"/>
</dbReference>
<gene>
    <name evidence="3" type="ORF">METZ01_LOCUS233964</name>
</gene>
<dbReference type="AlphaFoldDB" id="A0A382H1H7"/>
<dbReference type="GO" id="GO:0046872">
    <property type="term" value="F:metal ion binding"/>
    <property type="evidence" value="ECO:0007669"/>
    <property type="project" value="UniProtKB-KW"/>
</dbReference>
<dbReference type="PANTHER" id="PTHR43808">
    <property type="entry name" value="ACETYLORNITHINE DEACETYLASE"/>
    <property type="match status" value="1"/>
</dbReference>
<dbReference type="EMBL" id="UINC01058627">
    <property type="protein sequence ID" value="SVB81110.1"/>
    <property type="molecule type" value="Genomic_DNA"/>
</dbReference>
<reference evidence="3" key="1">
    <citation type="submission" date="2018-05" db="EMBL/GenBank/DDBJ databases">
        <authorList>
            <person name="Lanie J.A."/>
            <person name="Ng W.-L."/>
            <person name="Kazmierczak K.M."/>
            <person name="Andrzejewski T.M."/>
            <person name="Davidsen T.M."/>
            <person name="Wayne K.J."/>
            <person name="Tettelin H."/>
            <person name="Glass J.I."/>
            <person name="Rusch D."/>
            <person name="Podicherti R."/>
            <person name="Tsui H.-C.T."/>
            <person name="Winkler M.E."/>
        </authorList>
    </citation>
    <scope>NUCLEOTIDE SEQUENCE</scope>
</reference>
<protein>
    <recommendedName>
        <fullName evidence="4">Peptidase M20 dimerisation domain-containing protein</fullName>
    </recommendedName>
</protein>
<organism evidence="3">
    <name type="scientific">marine metagenome</name>
    <dbReference type="NCBI Taxonomy" id="408172"/>
    <lineage>
        <taxon>unclassified sequences</taxon>
        <taxon>metagenomes</taxon>
        <taxon>ecological metagenomes</taxon>
    </lineage>
</organism>
<evidence type="ECO:0008006" key="4">
    <source>
        <dbReference type="Google" id="ProtNLM"/>
    </source>
</evidence>
<dbReference type="Gene3D" id="3.30.70.360">
    <property type="match status" value="1"/>
</dbReference>
<dbReference type="SUPFAM" id="SSF55031">
    <property type="entry name" value="Bacterial exopeptidase dimerisation domain"/>
    <property type="match status" value="1"/>
</dbReference>
<evidence type="ECO:0000313" key="3">
    <source>
        <dbReference type="EMBL" id="SVB81110.1"/>
    </source>
</evidence>
<dbReference type="InterPro" id="IPR036264">
    <property type="entry name" value="Bact_exopeptidase_dim_dom"/>
</dbReference>
<name>A0A382H1H7_9ZZZZ</name>
<dbReference type="Pfam" id="PF01546">
    <property type="entry name" value="Peptidase_M20"/>
    <property type="match status" value="1"/>
</dbReference>
<evidence type="ECO:0000256" key="1">
    <source>
        <dbReference type="ARBA" id="ARBA00022723"/>
    </source>
</evidence>
<keyword evidence="2" id="KW-0378">Hydrolase</keyword>
<keyword evidence="1" id="KW-0479">Metal-binding</keyword>
<sequence>VVTRWRAGEGGRTLQFNGHLDTVHLPYVPPRVEDGVLYGQGSADMKGGLAAAVEALRVLRDTEILPDGGVLLTAHDHHEAPWGDSRQIRSLIDQGYVGDGVLIPEYLADRITIAGRGQAVLEITVRRSGDRVHEVLRPPDTPDVLEGAAEVVRRLKALNAELVKTEYPHVGTETAFVGQIHGGEIFNQSPVVCKISGTRRWVEGRNIPDLEREFFTILNEAAQRTGTIVCGEFMVVRDAFSVAEDAALVTAFQAAHTAATGRTLPFGGKPFVDDGNCFTSMKQIPALTHGPAGEGAHTTNERVPVDELVRVAEVYAATAVTFCGE</sequence>
<dbReference type="InterPro" id="IPR002933">
    <property type="entry name" value="Peptidase_M20"/>
</dbReference>
<evidence type="ECO:0000256" key="2">
    <source>
        <dbReference type="ARBA" id="ARBA00022801"/>
    </source>
</evidence>
<proteinExistence type="predicted"/>
<dbReference type="InterPro" id="IPR050072">
    <property type="entry name" value="Peptidase_M20A"/>
</dbReference>
<dbReference type="SUPFAM" id="SSF53187">
    <property type="entry name" value="Zn-dependent exopeptidases"/>
    <property type="match status" value="1"/>
</dbReference>
<dbReference type="PANTHER" id="PTHR43808:SF25">
    <property type="entry name" value="PEPTIDASE M20 DIMERISATION DOMAIN-CONTAINING PROTEIN"/>
    <property type="match status" value="1"/>
</dbReference>
<dbReference type="GO" id="GO:0016787">
    <property type="term" value="F:hydrolase activity"/>
    <property type="evidence" value="ECO:0007669"/>
    <property type="project" value="UniProtKB-KW"/>
</dbReference>
<feature type="non-terminal residue" evidence="3">
    <location>
        <position position="1"/>
    </location>
</feature>
<accession>A0A382H1H7</accession>